<evidence type="ECO:0000313" key="2">
    <source>
        <dbReference type="Proteomes" id="UP000500938"/>
    </source>
</evidence>
<accession>A0A6M4IKR9</accession>
<protein>
    <submittedName>
        <fullName evidence="1">Zinc ribbon domain-containing protein</fullName>
    </submittedName>
</protein>
<evidence type="ECO:0000313" key="1">
    <source>
        <dbReference type="EMBL" id="QJR34468.1"/>
    </source>
</evidence>
<dbReference type="AlphaFoldDB" id="A0A6M4IKR9"/>
<sequence>MPVYVYETIPQSEAEFPQTFELRQSMSEPCLTAHPDTGAPVRRVLSGGLATFTGAAAAAPMRGGGGGGCGSGCGCAS</sequence>
<dbReference type="KEGG" id="ggr:HKW67_02485"/>
<dbReference type="RefSeq" id="WP_171223895.1">
    <property type="nucleotide sequence ID" value="NZ_CP053085.1"/>
</dbReference>
<proteinExistence type="predicted"/>
<reference evidence="1 2" key="1">
    <citation type="submission" date="2020-05" db="EMBL/GenBank/DDBJ databases">
        <title>Complete genome sequence of Gemmatimonas greenlandica TET16.</title>
        <authorList>
            <person name="Zeng Y."/>
        </authorList>
    </citation>
    <scope>NUCLEOTIDE SEQUENCE [LARGE SCALE GENOMIC DNA]</scope>
    <source>
        <strain evidence="1 2">TET16</strain>
    </source>
</reference>
<organism evidence="1 2">
    <name type="scientific">Gemmatimonas groenlandica</name>
    <dbReference type="NCBI Taxonomy" id="2732249"/>
    <lineage>
        <taxon>Bacteria</taxon>
        <taxon>Pseudomonadati</taxon>
        <taxon>Gemmatimonadota</taxon>
        <taxon>Gemmatimonadia</taxon>
        <taxon>Gemmatimonadales</taxon>
        <taxon>Gemmatimonadaceae</taxon>
        <taxon>Gemmatimonas</taxon>
    </lineage>
</organism>
<name>A0A6M4IKR9_9BACT</name>
<keyword evidence="2" id="KW-1185">Reference proteome</keyword>
<dbReference type="EMBL" id="CP053085">
    <property type="protein sequence ID" value="QJR34468.1"/>
    <property type="molecule type" value="Genomic_DNA"/>
</dbReference>
<gene>
    <name evidence="1" type="ORF">HKW67_02485</name>
</gene>
<dbReference type="Proteomes" id="UP000500938">
    <property type="component" value="Chromosome"/>
</dbReference>